<proteinExistence type="predicted"/>
<dbReference type="AlphaFoldDB" id="A0A819KBT1"/>
<dbReference type="InterPro" id="IPR032675">
    <property type="entry name" value="LRR_dom_sf"/>
</dbReference>
<evidence type="ECO:0000313" key="2">
    <source>
        <dbReference type="EMBL" id="CAF3944465.1"/>
    </source>
</evidence>
<protein>
    <submittedName>
        <fullName evidence="2">Uncharacterized protein</fullName>
    </submittedName>
</protein>
<sequence length="218" mass="23674">MAIASALTEHKLLPMLYKSTKIDAKGAQALANALQINKTLTTLNLGQSQIGDRGAQDLANALQINKVTTILVLLPHYFTSSFTQTLTTLDLGQSQVGDRGPQALANALQINKTLTTLNLGQSQIGDRGAQALANALQINKLLRDEHIFQNHYAAQSRTCAPRRSKLTEDINAQLIALLDKYGIGEITSLELAIQCGKTIKTTLSHDLRIVYLFPTTDP</sequence>
<dbReference type="InterPro" id="IPR001611">
    <property type="entry name" value="Leu-rich_rpt"/>
</dbReference>
<gene>
    <name evidence="2" type="ORF">OKA104_LOCUS26577</name>
</gene>
<comment type="caution">
    <text evidence="2">The sequence shown here is derived from an EMBL/GenBank/DDBJ whole genome shotgun (WGS) entry which is preliminary data.</text>
</comment>
<dbReference type="SMART" id="SM00368">
    <property type="entry name" value="LRR_RI"/>
    <property type="match status" value="3"/>
</dbReference>
<dbReference type="Gene3D" id="3.80.10.10">
    <property type="entry name" value="Ribonuclease Inhibitor"/>
    <property type="match status" value="2"/>
</dbReference>
<organism evidence="2 3">
    <name type="scientific">Adineta steineri</name>
    <dbReference type="NCBI Taxonomy" id="433720"/>
    <lineage>
        <taxon>Eukaryota</taxon>
        <taxon>Metazoa</taxon>
        <taxon>Spiralia</taxon>
        <taxon>Gnathifera</taxon>
        <taxon>Rotifera</taxon>
        <taxon>Eurotatoria</taxon>
        <taxon>Bdelloidea</taxon>
        <taxon>Adinetida</taxon>
        <taxon>Adinetidae</taxon>
        <taxon>Adineta</taxon>
    </lineage>
</organism>
<evidence type="ECO:0000256" key="1">
    <source>
        <dbReference type="ARBA" id="ARBA00022737"/>
    </source>
</evidence>
<evidence type="ECO:0000313" key="3">
    <source>
        <dbReference type="Proteomes" id="UP000663881"/>
    </source>
</evidence>
<dbReference type="Pfam" id="PF13516">
    <property type="entry name" value="LRR_6"/>
    <property type="match status" value="3"/>
</dbReference>
<reference evidence="2" key="1">
    <citation type="submission" date="2021-02" db="EMBL/GenBank/DDBJ databases">
        <authorList>
            <person name="Nowell W R."/>
        </authorList>
    </citation>
    <scope>NUCLEOTIDE SEQUENCE</scope>
</reference>
<name>A0A819KBT1_9BILA</name>
<dbReference type="PANTHER" id="PTHR24111:SF0">
    <property type="entry name" value="LEUCINE-RICH REPEAT-CONTAINING PROTEIN"/>
    <property type="match status" value="1"/>
</dbReference>
<dbReference type="EMBL" id="CAJOAY010002343">
    <property type="protein sequence ID" value="CAF3944465.1"/>
    <property type="molecule type" value="Genomic_DNA"/>
</dbReference>
<dbReference type="InterPro" id="IPR052201">
    <property type="entry name" value="LRR-containing_regulator"/>
</dbReference>
<dbReference type="Proteomes" id="UP000663881">
    <property type="component" value="Unassembled WGS sequence"/>
</dbReference>
<dbReference type="SUPFAM" id="SSF52047">
    <property type="entry name" value="RNI-like"/>
    <property type="match status" value="1"/>
</dbReference>
<dbReference type="PANTHER" id="PTHR24111">
    <property type="entry name" value="LEUCINE-RICH REPEAT-CONTAINING PROTEIN 34"/>
    <property type="match status" value="1"/>
</dbReference>
<accession>A0A819KBT1</accession>
<keyword evidence="1" id="KW-0677">Repeat</keyword>